<dbReference type="EnsemblProtists" id="EOD21052">
    <property type="protein sequence ID" value="EOD21052"/>
    <property type="gene ID" value="EMIHUDRAFT_101745"/>
</dbReference>
<reference evidence="1" key="2">
    <citation type="submission" date="2024-10" db="UniProtKB">
        <authorList>
            <consortium name="EnsemblProtists"/>
        </authorList>
    </citation>
    <scope>IDENTIFICATION</scope>
</reference>
<dbReference type="GeneID" id="17266599"/>
<evidence type="ECO:0000313" key="2">
    <source>
        <dbReference type="Proteomes" id="UP000013827"/>
    </source>
</evidence>
<evidence type="ECO:0000313" key="1">
    <source>
        <dbReference type="EnsemblProtists" id="EOD10298"/>
    </source>
</evidence>
<dbReference type="HOGENOM" id="CLU_1153497_0_0_1"/>
<dbReference type="GeneID" id="17256340"/>
<proteinExistence type="predicted"/>
<dbReference type="SUPFAM" id="SSF102114">
    <property type="entry name" value="Radical SAM enzymes"/>
    <property type="match status" value="1"/>
</dbReference>
<dbReference type="EnsemblProtists" id="EOD10298">
    <property type="protein sequence ID" value="EOD10298"/>
    <property type="gene ID" value="EMIHUDRAFT_216024"/>
</dbReference>
<dbReference type="KEGG" id="ehx:EMIHUDRAFT_101745"/>
<protein>
    <recommendedName>
        <fullName evidence="3">Radical SAM protein</fullName>
    </recommendedName>
</protein>
<dbReference type="eggNOG" id="ENOG502SGDK">
    <property type="taxonomic scope" value="Eukaryota"/>
</dbReference>
<dbReference type="InterPro" id="IPR058240">
    <property type="entry name" value="rSAM_sf"/>
</dbReference>
<dbReference type="RefSeq" id="XP_005773481.1">
    <property type="nucleotide sequence ID" value="XM_005773424.1"/>
</dbReference>
<evidence type="ECO:0008006" key="3">
    <source>
        <dbReference type="Google" id="ProtNLM"/>
    </source>
</evidence>
<dbReference type="InterPro" id="IPR013785">
    <property type="entry name" value="Aldolase_TIM"/>
</dbReference>
<dbReference type="Gene3D" id="3.20.20.70">
    <property type="entry name" value="Aldolase class I"/>
    <property type="match status" value="1"/>
</dbReference>
<dbReference type="OMA" id="MIREDGH"/>
<organism evidence="1 2">
    <name type="scientific">Emiliania huxleyi (strain CCMP1516)</name>
    <dbReference type="NCBI Taxonomy" id="280463"/>
    <lineage>
        <taxon>Eukaryota</taxon>
        <taxon>Haptista</taxon>
        <taxon>Haptophyta</taxon>
        <taxon>Prymnesiophyceae</taxon>
        <taxon>Isochrysidales</taxon>
        <taxon>Noelaerhabdaceae</taxon>
        <taxon>Emiliania</taxon>
    </lineage>
</organism>
<dbReference type="PaxDb" id="2903-EOD10298"/>
<sequence length="241" mass="25008">MISTTLLRQCPSFRPGVAYVLHNALYLQPCARNVAATSLLASRGPGFALPADCGFERLDPNSEPTAAELAAVVDEVYAASTASAGAMGENDAGITFAGDGEPLLALETLVETVELLRVRRNGLPMRIVTSGLVGPEIAERLMGSGAVALGDEDARRETRIASVSVALNADSPNLYQRLVGPPNGAAGFGQVCGFISALAEGGVAVECTCVEHPDVDVAATRRLALALGARDLRVRPYFAAS</sequence>
<dbReference type="AlphaFoldDB" id="A0A0D3IGB3"/>
<reference evidence="2" key="1">
    <citation type="journal article" date="2013" name="Nature">
        <title>Pan genome of the phytoplankton Emiliania underpins its global distribution.</title>
        <authorList>
            <person name="Read B.A."/>
            <person name="Kegel J."/>
            <person name="Klute M.J."/>
            <person name="Kuo A."/>
            <person name="Lefebvre S.C."/>
            <person name="Maumus F."/>
            <person name="Mayer C."/>
            <person name="Miller J."/>
            <person name="Monier A."/>
            <person name="Salamov A."/>
            <person name="Young J."/>
            <person name="Aguilar M."/>
            <person name="Claverie J.M."/>
            <person name="Frickenhaus S."/>
            <person name="Gonzalez K."/>
            <person name="Herman E.K."/>
            <person name="Lin Y.C."/>
            <person name="Napier J."/>
            <person name="Ogata H."/>
            <person name="Sarno A.F."/>
            <person name="Shmutz J."/>
            <person name="Schroeder D."/>
            <person name="de Vargas C."/>
            <person name="Verret F."/>
            <person name="von Dassow P."/>
            <person name="Valentin K."/>
            <person name="Van de Peer Y."/>
            <person name="Wheeler G."/>
            <person name="Dacks J.B."/>
            <person name="Delwiche C.F."/>
            <person name="Dyhrman S.T."/>
            <person name="Glockner G."/>
            <person name="John U."/>
            <person name="Richards T."/>
            <person name="Worden A.Z."/>
            <person name="Zhang X."/>
            <person name="Grigoriev I.V."/>
            <person name="Allen A.E."/>
            <person name="Bidle K."/>
            <person name="Borodovsky M."/>
            <person name="Bowler C."/>
            <person name="Brownlee C."/>
            <person name="Cock J.M."/>
            <person name="Elias M."/>
            <person name="Gladyshev V.N."/>
            <person name="Groth M."/>
            <person name="Guda C."/>
            <person name="Hadaegh A."/>
            <person name="Iglesias-Rodriguez M.D."/>
            <person name="Jenkins J."/>
            <person name="Jones B.M."/>
            <person name="Lawson T."/>
            <person name="Leese F."/>
            <person name="Lindquist E."/>
            <person name="Lobanov A."/>
            <person name="Lomsadze A."/>
            <person name="Malik S.B."/>
            <person name="Marsh M.E."/>
            <person name="Mackinder L."/>
            <person name="Mock T."/>
            <person name="Mueller-Roeber B."/>
            <person name="Pagarete A."/>
            <person name="Parker M."/>
            <person name="Probert I."/>
            <person name="Quesneville H."/>
            <person name="Raines C."/>
            <person name="Rensing S.A."/>
            <person name="Riano-Pachon D.M."/>
            <person name="Richier S."/>
            <person name="Rokitta S."/>
            <person name="Shiraiwa Y."/>
            <person name="Soanes D.M."/>
            <person name="van der Giezen M."/>
            <person name="Wahlund T.M."/>
            <person name="Williams B."/>
            <person name="Wilson W."/>
            <person name="Wolfe G."/>
            <person name="Wurch L.L."/>
        </authorList>
    </citation>
    <scope>NUCLEOTIDE SEQUENCE</scope>
</reference>
<dbReference type="RefSeq" id="XP_005762727.1">
    <property type="nucleotide sequence ID" value="XM_005762670.1"/>
</dbReference>
<dbReference type="Proteomes" id="UP000013827">
    <property type="component" value="Unassembled WGS sequence"/>
</dbReference>
<accession>A0A0D3IGB3</accession>
<name>A0A0D3IGB3_EMIH1</name>
<keyword evidence="2" id="KW-1185">Reference proteome</keyword>
<dbReference type="KEGG" id="ehx:EMIHUDRAFT_216024"/>